<accession>A0A3P8JSN4</accession>
<gene>
    <name evidence="1" type="ORF">NCTC13098_06437</name>
</gene>
<evidence type="ECO:0000313" key="1">
    <source>
        <dbReference type="EMBL" id="VDR30008.1"/>
    </source>
</evidence>
<name>A0A3P8JSN4_RAOTE</name>
<proteinExistence type="predicted"/>
<evidence type="ECO:0000313" key="2">
    <source>
        <dbReference type="Proteomes" id="UP000274346"/>
    </source>
</evidence>
<dbReference type="EMBL" id="LR131271">
    <property type="protein sequence ID" value="VDR30008.1"/>
    <property type="molecule type" value="Genomic_DNA"/>
</dbReference>
<dbReference type="Proteomes" id="UP000274346">
    <property type="component" value="Chromosome"/>
</dbReference>
<dbReference type="KEGG" id="rtg:NCTC13098_06437"/>
<organism evidence="1 2">
    <name type="scientific">Raoultella terrigena</name>
    <name type="common">Klebsiella terrigena</name>
    <dbReference type="NCBI Taxonomy" id="577"/>
    <lineage>
        <taxon>Bacteria</taxon>
        <taxon>Pseudomonadati</taxon>
        <taxon>Pseudomonadota</taxon>
        <taxon>Gammaproteobacteria</taxon>
        <taxon>Enterobacterales</taxon>
        <taxon>Enterobacteriaceae</taxon>
        <taxon>Klebsiella/Raoultella group</taxon>
        <taxon>Raoultella</taxon>
    </lineage>
</organism>
<reference evidence="1 2" key="1">
    <citation type="submission" date="2018-12" db="EMBL/GenBank/DDBJ databases">
        <authorList>
            <consortium name="Pathogen Informatics"/>
        </authorList>
    </citation>
    <scope>NUCLEOTIDE SEQUENCE [LARGE SCALE GENOMIC DNA]</scope>
    <source>
        <strain evidence="1 2">NCTC13098</strain>
    </source>
</reference>
<protein>
    <submittedName>
        <fullName evidence="1">Uncharacterized protein</fullName>
    </submittedName>
</protein>
<sequence length="62" mass="7481">MAVSNFIFNVWAYMANYHICIDSRVFISFQSSMANRFILCIYDDYIWPLREMVTRKINFLSN</sequence>
<dbReference type="AlphaFoldDB" id="A0A3P8JSN4"/>